<sequence>MAEERASPGPRPKVARLIDQYGLEGVGDELEAKWTDPGADESLRSLADWFNERLLRTALSEAGVDTLSEDVSRLYAVLAGETGSRGERTQLERRLERGGVDVATLTDAFVSYGAIRSYLVGHRNVTPPTASPGPDREDAADTIERLRQRTTTVTTDKLERLRETDELDVGTHRVLVDVQVLCERCGKQYEVTRLLETGACDCFQA</sequence>
<dbReference type="InterPro" id="IPR048925">
    <property type="entry name" value="RdfA"/>
</dbReference>
<reference evidence="2" key="1">
    <citation type="submission" date="2017-02" db="EMBL/GenBank/DDBJ databases">
        <title>Natronthermophilus aegyptiacus gen. nov.,sp. nov., an aerobic, extremely halophilic alkalithermophilic archaeon isolated from the athalassohaline Wadi An Natrun, Egypt.</title>
        <authorList>
            <person name="Zhao B."/>
        </authorList>
    </citation>
    <scope>NUCLEOTIDE SEQUENCE [LARGE SCALE GENOMIC DNA]</scope>
    <source>
        <strain evidence="2">JW/NM-HA 15</strain>
    </source>
</reference>
<dbReference type="KEGG" id="naj:B1756_12850"/>
<name>A0A2Z2HWH9_9EURY</name>
<gene>
    <name evidence="1" type="ORF">B1756_12850</name>
</gene>
<dbReference type="Pfam" id="PF21811">
    <property type="entry name" value="RdfA"/>
    <property type="match status" value="1"/>
</dbReference>
<dbReference type="RefSeq" id="WP_086888896.1">
    <property type="nucleotide sequence ID" value="NZ_CP019893.1"/>
</dbReference>
<dbReference type="EMBL" id="CP019893">
    <property type="protein sequence ID" value="ARS90525.1"/>
    <property type="molecule type" value="Genomic_DNA"/>
</dbReference>
<evidence type="ECO:0000313" key="2">
    <source>
        <dbReference type="Proteomes" id="UP000250088"/>
    </source>
</evidence>
<organism evidence="1 2">
    <name type="scientific">Natrarchaeobaculum aegyptiacum</name>
    <dbReference type="NCBI Taxonomy" id="745377"/>
    <lineage>
        <taxon>Archaea</taxon>
        <taxon>Methanobacteriati</taxon>
        <taxon>Methanobacteriota</taxon>
        <taxon>Stenosarchaea group</taxon>
        <taxon>Halobacteria</taxon>
        <taxon>Halobacteriales</taxon>
        <taxon>Natrialbaceae</taxon>
        <taxon>Natrarchaeobaculum</taxon>
    </lineage>
</organism>
<protein>
    <submittedName>
        <fullName evidence="1">Uncharacterized protein</fullName>
    </submittedName>
</protein>
<keyword evidence="2" id="KW-1185">Reference proteome</keyword>
<evidence type="ECO:0000313" key="1">
    <source>
        <dbReference type="EMBL" id="ARS90525.1"/>
    </source>
</evidence>
<dbReference type="GeneID" id="32894981"/>
<dbReference type="AlphaFoldDB" id="A0A2Z2HWH9"/>
<accession>A0A2Z2HWH9</accession>
<proteinExistence type="predicted"/>
<dbReference type="OrthoDB" id="304916at2157"/>
<dbReference type="Proteomes" id="UP000250088">
    <property type="component" value="Chromosome"/>
</dbReference>